<evidence type="ECO:0000256" key="1">
    <source>
        <dbReference type="SAM" id="Phobius"/>
    </source>
</evidence>
<dbReference type="InterPro" id="IPR021598">
    <property type="entry name" value="DUF3221"/>
</dbReference>
<protein>
    <submittedName>
        <fullName evidence="2">Uncharacterized protein</fullName>
    </submittedName>
</protein>
<dbReference type="STRING" id="118967.SAMN02745191_0513"/>
<dbReference type="Pfam" id="PF11518">
    <property type="entry name" value="DUF3221"/>
    <property type="match status" value="1"/>
</dbReference>
<evidence type="ECO:0000313" key="2">
    <source>
        <dbReference type="EMBL" id="SJZ41140.1"/>
    </source>
</evidence>
<gene>
    <name evidence="2" type="ORF">SAMN02745191_0513</name>
</gene>
<keyword evidence="1" id="KW-0472">Membrane</keyword>
<keyword evidence="1" id="KW-0812">Transmembrane</keyword>
<dbReference type="AlphaFoldDB" id="A0A1T4KFF2"/>
<keyword evidence="3" id="KW-1185">Reference proteome</keyword>
<reference evidence="3" key="1">
    <citation type="submission" date="2017-02" db="EMBL/GenBank/DDBJ databases">
        <authorList>
            <person name="Varghese N."/>
            <person name="Submissions S."/>
        </authorList>
    </citation>
    <scope>NUCLEOTIDE SEQUENCE [LARGE SCALE GENOMIC DNA]</scope>
    <source>
        <strain evidence="3">ATCC 25662</strain>
    </source>
</reference>
<dbReference type="RefSeq" id="WP_078710946.1">
    <property type="nucleotide sequence ID" value="NZ_FUWY01000001.1"/>
</dbReference>
<dbReference type="EMBL" id="FUWY01000001">
    <property type="protein sequence ID" value="SJZ41140.1"/>
    <property type="molecule type" value="Genomic_DNA"/>
</dbReference>
<accession>A0A1T4KFF2</accession>
<feature type="transmembrane region" description="Helical" evidence="1">
    <location>
        <begin position="6"/>
        <end position="24"/>
    </location>
</feature>
<evidence type="ECO:0000313" key="3">
    <source>
        <dbReference type="Proteomes" id="UP000243297"/>
    </source>
</evidence>
<organism evidence="2 3">
    <name type="scientific">Anaerorhabdus furcosa</name>
    <dbReference type="NCBI Taxonomy" id="118967"/>
    <lineage>
        <taxon>Bacteria</taxon>
        <taxon>Bacillati</taxon>
        <taxon>Bacillota</taxon>
        <taxon>Erysipelotrichia</taxon>
        <taxon>Erysipelotrichales</taxon>
        <taxon>Erysipelotrichaceae</taxon>
        <taxon>Anaerorhabdus</taxon>
    </lineage>
</organism>
<proteinExistence type="predicted"/>
<name>A0A1T4KFF2_9FIRM</name>
<dbReference type="OrthoDB" id="9779098at2"/>
<dbReference type="Proteomes" id="UP000243297">
    <property type="component" value="Unassembled WGS sequence"/>
</dbReference>
<keyword evidence="1" id="KW-1133">Transmembrane helix</keyword>
<sequence length="194" mass="22221">MKKKWLIISVVLVLLVGVVVVMYLNRPMTMNDLKDKPNITGTVMEVSDGAILVMTYENEMNTLYSVSLDTELKDSMNDFDVNQQVKVYYDGTVLESYPMLIQHPYAILLVDTTEIDLAPMVMIKGKIYYDTNKLSDIMSRCGVMDGEIRTEVKPSMIPTEDDQSNFGTGYSYQFVDENNVDILINEKFYRFTVK</sequence>